<comment type="caution">
    <text evidence="2">The sequence shown here is derived from an EMBL/GenBank/DDBJ whole genome shotgun (WGS) entry which is preliminary data.</text>
</comment>
<dbReference type="Proteomes" id="UP001209654">
    <property type="component" value="Unassembled WGS sequence"/>
</dbReference>
<feature type="transmembrane region" description="Helical" evidence="1">
    <location>
        <begin position="93"/>
        <end position="112"/>
    </location>
</feature>
<dbReference type="EMBL" id="BRVS01000044">
    <property type="protein sequence ID" value="GLB69570.1"/>
    <property type="molecule type" value="Genomic_DNA"/>
</dbReference>
<name>A0ABQ5N055_9MICC</name>
<organism evidence="2 3">
    <name type="scientific">Arthrobacter mangrovi</name>
    <dbReference type="NCBI Taxonomy" id="2966350"/>
    <lineage>
        <taxon>Bacteria</taxon>
        <taxon>Bacillati</taxon>
        <taxon>Actinomycetota</taxon>
        <taxon>Actinomycetes</taxon>
        <taxon>Micrococcales</taxon>
        <taxon>Micrococcaceae</taxon>
        <taxon>Arthrobacter</taxon>
    </lineage>
</organism>
<keyword evidence="1" id="KW-0472">Membrane</keyword>
<gene>
    <name evidence="2" type="ORF">AHIS1636_40160</name>
</gene>
<sequence>MTEQDRIEAAGAEDARIRRAAAAFGAVFLLAGVLGFIPGITTGYGRMALAGHHSGAMLLGVFQVSVLHNIVHLIFGFLGIAAARRGRRAARSYLTWGGIFYLLLWLYGMGIAEPSFNIVPVDAAGSWLHFGLGLGMISARWLIGARTRGNMPHWG</sequence>
<dbReference type="Pfam" id="PF14325">
    <property type="entry name" value="DUF4383"/>
    <property type="match status" value="1"/>
</dbReference>
<accession>A0ABQ5N055</accession>
<keyword evidence="1" id="KW-1133">Transmembrane helix</keyword>
<keyword evidence="1" id="KW-0812">Transmembrane</keyword>
<evidence type="ECO:0000256" key="1">
    <source>
        <dbReference type="SAM" id="Phobius"/>
    </source>
</evidence>
<evidence type="ECO:0008006" key="4">
    <source>
        <dbReference type="Google" id="ProtNLM"/>
    </source>
</evidence>
<feature type="transmembrane region" description="Helical" evidence="1">
    <location>
        <begin position="56"/>
        <end position="81"/>
    </location>
</feature>
<keyword evidence="3" id="KW-1185">Reference proteome</keyword>
<reference evidence="2 3" key="1">
    <citation type="journal article" date="2023" name="Int. J. Syst. Evol. Microbiol.">
        <title>Arthrobacter mangrovi sp. nov., an actinobacterium isolated from the rhizosphere of a mangrove.</title>
        <authorList>
            <person name="Hamada M."/>
            <person name="Saitou S."/>
            <person name="Enomoto N."/>
            <person name="Nanri K."/>
            <person name="Hidaka K."/>
            <person name="Miura T."/>
            <person name="Tamura T."/>
        </authorList>
    </citation>
    <scope>NUCLEOTIDE SEQUENCE [LARGE SCALE GENOMIC DNA]</scope>
    <source>
        <strain evidence="2 3">NBRC 112813</strain>
    </source>
</reference>
<feature type="transmembrane region" description="Helical" evidence="1">
    <location>
        <begin position="21"/>
        <end position="44"/>
    </location>
</feature>
<dbReference type="RefSeq" id="WP_264797675.1">
    <property type="nucleotide sequence ID" value="NZ_BRVS01000044.1"/>
</dbReference>
<evidence type="ECO:0000313" key="3">
    <source>
        <dbReference type="Proteomes" id="UP001209654"/>
    </source>
</evidence>
<protein>
    <recommendedName>
        <fullName evidence="4">DUF4383 domain-containing protein</fullName>
    </recommendedName>
</protein>
<proteinExistence type="predicted"/>
<evidence type="ECO:0000313" key="2">
    <source>
        <dbReference type="EMBL" id="GLB69570.1"/>
    </source>
</evidence>
<feature type="transmembrane region" description="Helical" evidence="1">
    <location>
        <begin position="124"/>
        <end position="143"/>
    </location>
</feature>